<dbReference type="InterPro" id="IPR036047">
    <property type="entry name" value="F-box-like_dom_sf"/>
</dbReference>
<keyword evidence="2" id="KW-1185">Reference proteome</keyword>
<comment type="caution">
    <text evidence="1">The sequence shown here is derived from an EMBL/GenBank/DDBJ whole genome shotgun (WGS) entry which is preliminary data.</text>
</comment>
<dbReference type="Proteomes" id="UP000245207">
    <property type="component" value="Unassembled WGS sequence"/>
</dbReference>
<sequence length="184" mass="20837">MKMSASPVENMTTLNTDLFYDILRRLDGATLASASCACAAFSSMSKEEKIWENICSSMWPSTKNDDVKTLISSIGGFKKFYADCFPLIVNKSVPDFRWSDYPEYPEELTEAEYYGDFDEFENVSPSDFVSIVDIRYKDKTVCSKVIWGIPNANGFNGWFSNCPFRIDLFTFSDRGDEDHDDGSG</sequence>
<dbReference type="PANTHER" id="PTHR33736">
    <property type="entry name" value="F-BOX PROTEIN-RELATED"/>
    <property type="match status" value="1"/>
</dbReference>
<dbReference type="EMBL" id="PKPP01027007">
    <property type="protein sequence ID" value="PWA29227.1"/>
    <property type="molecule type" value="Genomic_DNA"/>
</dbReference>
<proteinExistence type="predicted"/>
<dbReference type="AlphaFoldDB" id="A0A2U1KA35"/>
<name>A0A2U1KA35_ARTAN</name>
<accession>A0A2U1KA35</accession>
<dbReference type="SUPFAM" id="SSF81383">
    <property type="entry name" value="F-box domain"/>
    <property type="match status" value="1"/>
</dbReference>
<organism evidence="1 2">
    <name type="scientific">Artemisia annua</name>
    <name type="common">Sweet wormwood</name>
    <dbReference type="NCBI Taxonomy" id="35608"/>
    <lineage>
        <taxon>Eukaryota</taxon>
        <taxon>Viridiplantae</taxon>
        <taxon>Streptophyta</taxon>
        <taxon>Embryophyta</taxon>
        <taxon>Tracheophyta</taxon>
        <taxon>Spermatophyta</taxon>
        <taxon>Magnoliopsida</taxon>
        <taxon>eudicotyledons</taxon>
        <taxon>Gunneridae</taxon>
        <taxon>Pentapetalae</taxon>
        <taxon>asterids</taxon>
        <taxon>campanulids</taxon>
        <taxon>Asterales</taxon>
        <taxon>Asteraceae</taxon>
        <taxon>Asteroideae</taxon>
        <taxon>Anthemideae</taxon>
        <taxon>Artemisiinae</taxon>
        <taxon>Artemisia</taxon>
    </lineage>
</organism>
<dbReference type="OrthoDB" id="1907273at2759"/>
<evidence type="ECO:0000313" key="2">
    <source>
        <dbReference type="Proteomes" id="UP000245207"/>
    </source>
</evidence>
<gene>
    <name evidence="1" type="ORF">CTI12_AA627020</name>
</gene>
<dbReference type="InterPro" id="IPR045283">
    <property type="entry name" value="AT3G44326-like"/>
</dbReference>
<reference evidence="1 2" key="1">
    <citation type="journal article" date="2018" name="Mol. Plant">
        <title>The genome of Artemisia annua provides insight into the evolution of Asteraceae family and artemisinin biosynthesis.</title>
        <authorList>
            <person name="Shen Q."/>
            <person name="Zhang L."/>
            <person name="Liao Z."/>
            <person name="Wang S."/>
            <person name="Yan T."/>
            <person name="Shi P."/>
            <person name="Liu M."/>
            <person name="Fu X."/>
            <person name="Pan Q."/>
            <person name="Wang Y."/>
            <person name="Lv Z."/>
            <person name="Lu X."/>
            <person name="Zhang F."/>
            <person name="Jiang W."/>
            <person name="Ma Y."/>
            <person name="Chen M."/>
            <person name="Hao X."/>
            <person name="Li L."/>
            <person name="Tang Y."/>
            <person name="Lv G."/>
            <person name="Zhou Y."/>
            <person name="Sun X."/>
            <person name="Brodelius P.E."/>
            <person name="Rose J.K.C."/>
            <person name="Tang K."/>
        </authorList>
    </citation>
    <scope>NUCLEOTIDE SEQUENCE [LARGE SCALE GENOMIC DNA]</scope>
    <source>
        <strain evidence="2">cv. Huhao1</strain>
        <tissue evidence="1">Leaf</tissue>
    </source>
</reference>
<evidence type="ECO:0000313" key="1">
    <source>
        <dbReference type="EMBL" id="PWA29227.1"/>
    </source>
</evidence>
<protein>
    <submittedName>
        <fullName evidence="1">F-box protein</fullName>
    </submittedName>
</protein>
<dbReference type="Gene3D" id="1.20.1280.50">
    <property type="match status" value="1"/>
</dbReference>
<dbReference type="PANTHER" id="PTHR33736:SF12">
    <property type="entry name" value="F-BOX DOMAIN-CONTAINING PROTEIN"/>
    <property type="match status" value="1"/>
</dbReference>